<dbReference type="PANTHER" id="PTHR11409:SF42">
    <property type="entry name" value="ADENOSINE DEAMINASE-LIKE PROTEIN"/>
    <property type="match status" value="1"/>
</dbReference>
<evidence type="ECO:0000256" key="2">
    <source>
        <dbReference type="ARBA" id="ARBA00005396"/>
    </source>
</evidence>
<dbReference type="InterPro" id="IPR006330">
    <property type="entry name" value="Ado/ade_deaminase"/>
</dbReference>
<dbReference type="Pfam" id="PF05835">
    <property type="entry name" value="Synaphin"/>
    <property type="match status" value="1"/>
</dbReference>
<dbReference type="GO" id="GO:0006836">
    <property type="term" value="P:neurotransmitter transport"/>
    <property type="evidence" value="ECO:0007669"/>
    <property type="project" value="UniProtKB-KW"/>
</dbReference>
<evidence type="ECO:0000256" key="12">
    <source>
        <dbReference type="ARBA" id="ARBA00023080"/>
    </source>
</evidence>
<dbReference type="GO" id="GO:0045202">
    <property type="term" value="C:synapse"/>
    <property type="evidence" value="ECO:0007669"/>
    <property type="project" value="UniProtKB-SubCell"/>
</dbReference>
<dbReference type="PANTHER" id="PTHR11409">
    <property type="entry name" value="ADENOSINE DEAMINASE"/>
    <property type="match status" value="1"/>
</dbReference>
<keyword evidence="6" id="KW-0268">Exocytosis</keyword>
<evidence type="ECO:0000256" key="3">
    <source>
        <dbReference type="ARBA" id="ARBA00006676"/>
    </source>
</evidence>
<sequence length="487" mass="55148">MAFMVKHVIGGQLKDLTGGLGEEKEEGEKSEATAKGMTQEEFEEYQQQLAEEKIEREANFAQRKAERATVRNHFREKYRLPKSELDETQIQGAGKDVELPSELARMIAEDNQEEEHRQSVLGQLSSLQDVDINQLKDKAQATFVDLKETAEKCEELHAHLNGSVSLETIEKLIAQKPHLNIETSRTAIQSGQQRTLAECFQVFKVIHQLVDSEEDILMVAKAVIKEFAEDGVKYLELRSTPREEIRTGLSRRRYIETVLEAIHQCKQEEVDIDVRFLVAVDRRNGPEVAMETVKLAQDFMLSSDGVVVGLDLSGDPTVGHGKDFLPALQKARNCGLKLALHMSEVPSQEEESELLLDLPPDRIGHGTFLHPEAGGSDSLVNRVCELNIPLELCLTSNVKGQTVSSYDKHHFRYWYERQHPCVLCTDDKGVFGTKLSQEYHLAASTFNLTQEAVWSLSQQAIQYSFAPEALKQKLEQRWAELRFQILH</sequence>
<dbReference type="CDD" id="cd22809">
    <property type="entry name" value="Complexin_NTD_CPLX_III_IV"/>
    <property type="match status" value="1"/>
</dbReference>
<evidence type="ECO:0000256" key="6">
    <source>
        <dbReference type="ARBA" id="ARBA00022483"/>
    </source>
</evidence>
<accession>A0A556TNF3</accession>
<comment type="catalytic activity">
    <reaction evidence="14">
        <text>N(6)-methyl-AMP + H2O + H(+) = IMP + methylamine</text>
        <dbReference type="Rhea" id="RHEA:16001"/>
        <dbReference type="ChEBI" id="CHEBI:15377"/>
        <dbReference type="ChEBI" id="CHEBI:15378"/>
        <dbReference type="ChEBI" id="CHEBI:58053"/>
        <dbReference type="ChEBI" id="CHEBI:59338"/>
        <dbReference type="ChEBI" id="CHEBI:144842"/>
    </reaction>
    <physiologicalReaction direction="left-to-right" evidence="14">
        <dbReference type="Rhea" id="RHEA:16002"/>
    </physiologicalReaction>
</comment>
<dbReference type="GO" id="GO:0009117">
    <property type="term" value="P:nucleotide metabolic process"/>
    <property type="evidence" value="ECO:0007669"/>
    <property type="project" value="UniProtKB-KW"/>
</dbReference>
<dbReference type="SUPFAM" id="SSF51556">
    <property type="entry name" value="Metallo-dependent hydrolases"/>
    <property type="match status" value="1"/>
</dbReference>
<evidence type="ECO:0000256" key="8">
    <source>
        <dbReference type="ARBA" id="ARBA00022775"/>
    </source>
</evidence>
<feature type="domain" description="Adenosine deaminase" evidence="16">
    <location>
        <begin position="155"/>
        <end position="477"/>
    </location>
</feature>
<keyword evidence="12" id="KW-0546">Nucleotide metabolism</keyword>
<evidence type="ECO:0000256" key="9">
    <source>
        <dbReference type="ARBA" id="ARBA00022801"/>
    </source>
</evidence>
<comment type="caution">
    <text evidence="17">The sequence shown here is derived from an EMBL/GenBank/DDBJ whole genome shotgun (WGS) entry which is preliminary data.</text>
</comment>
<dbReference type="InterPro" id="IPR008849">
    <property type="entry name" value="Synaphin"/>
</dbReference>
<evidence type="ECO:0000256" key="4">
    <source>
        <dbReference type="ARBA" id="ARBA00011245"/>
    </source>
</evidence>
<evidence type="ECO:0000256" key="13">
    <source>
        <dbReference type="ARBA" id="ARBA00034103"/>
    </source>
</evidence>
<dbReference type="OrthoDB" id="272271at2759"/>
<keyword evidence="8" id="KW-0532">Neurotransmitter transport</keyword>
<dbReference type="GO" id="GO:0006887">
    <property type="term" value="P:exocytosis"/>
    <property type="evidence" value="ECO:0007669"/>
    <property type="project" value="UniProtKB-KW"/>
</dbReference>
<evidence type="ECO:0000313" key="17">
    <source>
        <dbReference type="EMBL" id="TSK28072.1"/>
    </source>
</evidence>
<comment type="similarity">
    <text evidence="2">Belongs to the complexin/synaphin family.</text>
</comment>
<dbReference type="Gene3D" id="3.20.20.140">
    <property type="entry name" value="Metal-dependent hydrolases"/>
    <property type="match status" value="1"/>
</dbReference>
<name>A0A556TNF3_BAGYA</name>
<gene>
    <name evidence="17" type="ORF">Baya_2259</name>
</gene>
<keyword evidence="10" id="KW-0862">Zinc</keyword>
<dbReference type="EMBL" id="VCAZ01000008">
    <property type="protein sequence ID" value="TSK28072.1"/>
    <property type="molecule type" value="Genomic_DNA"/>
</dbReference>
<comment type="cofactor">
    <cofactor evidence="1">
        <name>Zn(2+)</name>
        <dbReference type="ChEBI" id="CHEBI:29105"/>
    </cofactor>
</comment>
<evidence type="ECO:0000256" key="10">
    <source>
        <dbReference type="ARBA" id="ARBA00022833"/>
    </source>
</evidence>
<comment type="similarity">
    <text evidence="3">Belongs to the metallo-dependent hydrolases superfamily. Adenosine and AMP deaminases family.</text>
</comment>
<evidence type="ECO:0000256" key="5">
    <source>
        <dbReference type="ARBA" id="ARBA00022448"/>
    </source>
</evidence>
<dbReference type="InterPro" id="IPR032466">
    <property type="entry name" value="Metal_Hydrolase"/>
</dbReference>
<dbReference type="GO" id="GO:0006154">
    <property type="term" value="P:adenosine catabolic process"/>
    <property type="evidence" value="ECO:0007669"/>
    <property type="project" value="TreeGrafter"/>
</dbReference>
<dbReference type="GO" id="GO:0046103">
    <property type="term" value="P:inosine biosynthetic process"/>
    <property type="evidence" value="ECO:0007669"/>
    <property type="project" value="TreeGrafter"/>
</dbReference>
<keyword evidence="18" id="KW-1185">Reference proteome</keyword>
<reference evidence="17 18" key="1">
    <citation type="journal article" date="2019" name="Genome Biol. Evol.">
        <title>Whole-Genome Sequencing of the Giant Devil Catfish, Bagarius yarrelli.</title>
        <authorList>
            <person name="Jiang W."/>
            <person name="Lv Y."/>
            <person name="Cheng L."/>
            <person name="Yang K."/>
            <person name="Chao B."/>
            <person name="Wang X."/>
            <person name="Li Y."/>
            <person name="Pan X."/>
            <person name="You X."/>
            <person name="Zhang Y."/>
            <person name="Yang J."/>
            <person name="Li J."/>
            <person name="Zhang X."/>
            <person name="Liu S."/>
            <person name="Sun C."/>
            <person name="Yang J."/>
            <person name="Shi Q."/>
        </authorList>
    </citation>
    <scope>NUCLEOTIDE SEQUENCE [LARGE SCALE GENOMIC DNA]</scope>
    <source>
        <strain evidence="17">JWS20170419001</strain>
        <tissue evidence="17">Muscle</tissue>
    </source>
</reference>
<comment type="subunit">
    <text evidence="4">Monomer.</text>
</comment>
<evidence type="ECO:0000259" key="16">
    <source>
        <dbReference type="Pfam" id="PF00962"/>
    </source>
</evidence>
<proteinExistence type="inferred from homology"/>
<evidence type="ECO:0000256" key="11">
    <source>
        <dbReference type="ARBA" id="ARBA00023018"/>
    </source>
</evidence>
<dbReference type="GO" id="GO:0004000">
    <property type="term" value="F:adenosine deaminase activity"/>
    <property type="evidence" value="ECO:0007669"/>
    <property type="project" value="TreeGrafter"/>
</dbReference>
<keyword evidence="7" id="KW-0479">Metal-binding</keyword>
<keyword evidence="11" id="KW-0770">Synapse</keyword>
<dbReference type="FunFam" id="3.20.20.140:FF:000033">
    <property type="entry name" value="Adenosine deaminase-like protein"/>
    <property type="match status" value="1"/>
</dbReference>
<comment type="subcellular location">
    <subcellularLocation>
        <location evidence="13">Synapse</location>
    </subcellularLocation>
</comment>
<keyword evidence="9" id="KW-0378">Hydrolase</keyword>
<keyword evidence="5" id="KW-0813">Transport</keyword>
<dbReference type="InterPro" id="IPR001365">
    <property type="entry name" value="A_deaminase_dom"/>
</dbReference>
<dbReference type="CDD" id="cd00443">
    <property type="entry name" value="ADA_AMPD"/>
    <property type="match status" value="1"/>
</dbReference>
<evidence type="ECO:0000256" key="15">
    <source>
        <dbReference type="SAM" id="MobiDB-lite"/>
    </source>
</evidence>
<evidence type="ECO:0000256" key="7">
    <source>
        <dbReference type="ARBA" id="ARBA00022723"/>
    </source>
</evidence>
<dbReference type="GO" id="GO:0019905">
    <property type="term" value="F:syntaxin binding"/>
    <property type="evidence" value="ECO:0007669"/>
    <property type="project" value="InterPro"/>
</dbReference>
<dbReference type="AlphaFoldDB" id="A0A556TNF3"/>
<protein>
    <submittedName>
        <fullName evidence="17">Adenosine deaminase-like protein</fullName>
    </submittedName>
</protein>
<dbReference type="GO" id="GO:0046872">
    <property type="term" value="F:metal ion binding"/>
    <property type="evidence" value="ECO:0007669"/>
    <property type="project" value="UniProtKB-KW"/>
</dbReference>
<evidence type="ECO:0000313" key="18">
    <source>
        <dbReference type="Proteomes" id="UP000319801"/>
    </source>
</evidence>
<dbReference type="Pfam" id="PF00962">
    <property type="entry name" value="A_deaminase"/>
    <property type="match status" value="1"/>
</dbReference>
<evidence type="ECO:0000256" key="1">
    <source>
        <dbReference type="ARBA" id="ARBA00001947"/>
    </source>
</evidence>
<feature type="region of interest" description="Disordered" evidence="15">
    <location>
        <begin position="15"/>
        <end position="42"/>
    </location>
</feature>
<evidence type="ECO:0000256" key="14">
    <source>
        <dbReference type="ARBA" id="ARBA00048787"/>
    </source>
</evidence>
<organism evidence="17 18">
    <name type="scientific">Bagarius yarrelli</name>
    <name type="common">Goonch</name>
    <name type="synonym">Bagrus yarrelli</name>
    <dbReference type="NCBI Taxonomy" id="175774"/>
    <lineage>
        <taxon>Eukaryota</taxon>
        <taxon>Metazoa</taxon>
        <taxon>Chordata</taxon>
        <taxon>Craniata</taxon>
        <taxon>Vertebrata</taxon>
        <taxon>Euteleostomi</taxon>
        <taxon>Actinopterygii</taxon>
        <taxon>Neopterygii</taxon>
        <taxon>Teleostei</taxon>
        <taxon>Ostariophysi</taxon>
        <taxon>Siluriformes</taxon>
        <taxon>Sisoridae</taxon>
        <taxon>Sisorinae</taxon>
        <taxon>Bagarius</taxon>
    </lineage>
</organism>
<dbReference type="Proteomes" id="UP000319801">
    <property type="component" value="Unassembled WGS sequence"/>
</dbReference>